<dbReference type="SUPFAM" id="SSF48008">
    <property type="entry name" value="GntR ligand-binding domain-like"/>
    <property type="match status" value="1"/>
</dbReference>
<dbReference type="RefSeq" id="WP_076980492.1">
    <property type="nucleotide sequence ID" value="NZ_CP019124.1"/>
</dbReference>
<proteinExistence type="predicted"/>
<gene>
    <name evidence="4" type="ORF">BV394_12665</name>
</gene>
<dbReference type="GO" id="GO:0003700">
    <property type="term" value="F:DNA-binding transcription factor activity"/>
    <property type="evidence" value="ECO:0007669"/>
    <property type="project" value="InterPro"/>
</dbReference>
<dbReference type="SMART" id="SM00895">
    <property type="entry name" value="FCD"/>
    <property type="match status" value="1"/>
</dbReference>
<name>A0A1U7DKE8_9RHOB</name>
<accession>A0A1U7DKE8</accession>
<dbReference type="OrthoDB" id="7620579at2"/>
<evidence type="ECO:0000313" key="4">
    <source>
        <dbReference type="EMBL" id="APX90474.1"/>
    </source>
</evidence>
<dbReference type="PANTHER" id="PTHR43537:SF24">
    <property type="entry name" value="GLUCONATE OPERON TRANSCRIPTIONAL REPRESSOR"/>
    <property type="match status" value="1"/>
</dbReference>
<dbReference type="Gene3D" id="1.10.10.10">
    <property type="entry name" value="Winged helix-like DNA-binding domain superfamily/Winged helix DNA-binding domain"/>
    <property type="match status" value="1"/>
</dbReference>
<dbReference type="EMBL" id="CP019124">
    <property type="protein sequence ID" value="APX90474.1"/>
    <property type="molecule type" value="Genomic_DNA"/>
</dbReference>
<accession>A0A2M9DCA1</accession>
<dbReference type="SUPFAM" id="SSF46785">
    <property type="entry name" value="Winged helix' DNA-binding domain"/>
    <property type="match status" value="1"/>
</dbReference>
<dbReference type="Gene3D" id="1.20.120.530">
    <property type="entry name" value="GntR ligand-binding domain-like"/>
    <property type="match status" value="1"/>
</dbReference>
<dbReference type="STRING" id="1267768.BV394_12665"/>
<dbReference type="CDD" id="cd07377">
    <property type="entry name" value="WHTH_GntR"/>
    <property type="match status" value="1"/>
</dbReference>
<dbReference type="InterPro" id="IPR008920">
    <property type="entry name" value="TF_FadR/GntR_C"/>
</dbReference>
<dbReference type="InterPro" id="IPR011711">
    <property type="entry name" value="GntR_C"/>
</dbReference>
<dbReference type="SMART" id="SM00345">
    <property type="entry name" value="HTH_GNTR"/>
    <property type="match status" value="1"/>
</dbReference>
<protein>
    <submittedName>
        <fullName evidence="4">Uncharacterized protein</fullName>
    </submittedName>
</protein>
<dbReference type="Pfam" id="PF07729">
    <property type="entry name" value="FCD"/>
    <property type="match status" value="1"/>
</dbReference>
<dbReference type="InterPro" id="IPR036388">
    <property type="entry name" value="WH-like_DNA-bd_sf"/>
</dbReference>
<dbReference type="InterPro" id="IPR000524">
    <property type="entry name" value="Tscrpt_reg_HTH_GntR"/>
</dbReference>
<reference evidence="4 5" key="1">
    <citation type="submission" date="2017-01" db="EMBL/GenBank/DDBJ databases">
        <title>Genomic analysis of Xuhuaishuia manganoxidans DY6-4.</title>
        <authorList>
            <person name="Wang X."/>
        </authorList>
    </citation>
    <scope>NUCLEOTIDE SEQUENCE [LARGE SCALE GENOMIC DNA]</scope>
    <source>
        <strain evidence="4 5">DY6-4</strain>
    </source>
</reference>
<dbReference type="GO" id="GO:0003677">
    <property type="term" value="F:DNA binding"/>
    <property type="evidence" value="ECO:0007669"/>
    <property type="project" value="UniProtKB-KW"/>
</dbReference>
<keyword evidence="1" id="KW-0805">Transcription regulation</keyword>
<organism evidence="4 5">
    <name type="scientific">Brevirhabdus pacifica</name>
    <dbReference type="NCBI Taxonomy" id="1267768"/>
    <lineage>
        <taxon>Bacteria</taxon>
        <taxon>Pseudomonadati</taxon>
        <taxon>Pseudomonadota</taxon>
        <taxon>Alphaproteobacteria</taxon>
        <taxon>Rhodobacterales</taxon>
        <taxon>Paracoccaceae</taxon>
        <taxon>Brevirhabdus</taxon>
    </lineage>
</organism>
<keyword evidence="2" id="KW-0238">DNA-binding</keyword>
<dbReference type="Proteomes" id="UP000187266">
    <property type="component" value="Chromosome"/>
</dbReference>
<dbReference type="InterPro" id="IPR036390">
    <property type="entry name" value="WH_DNA-bd_sf"/>
</dbReference>
<keyword evidence="3" id="KW-0804">Transcription</keyword>
<dbReference type="Pfam" id="PF00392">
    <property type="entry name" value="GntR"/>
    <property type="match status" value="1"/>
</dbReference>
<evidence type="ECO:0000256" key="3">
    <source>
        <dbReference type="ARBA" id="ARBA00023163"/>
    </source>
</evidence>
<sequence length="265" mass="28663">MNQLTHPIGARRETLAGEVRSEIERRILAGEIQSGEKLNELALANSMHVSRGTVREAIRSLIDSGLIVTIANRGAFVRRLTVEEIRNLYDLRGAIFAMACAATARHMARTPDEELMSALDRNLTDMRAAFAGDDRPAYYELNIAFHDMLLRGAQNPKAKGVYDGLVKEMHLFRRRGLSVAMNIARSISEHEAIVEAVRQGDAAAARLAALCHIEAGLERFVRTLADDRALDTNVTAAGSPVDGARNDPLAAPAGGSVGRGDADAP</sequence>
<dbReference type="AlphaFoldDB" id="A0A1U7DKE8"/>
<dbReference type="PANTHER" id="PTHR43537">
    <property type="entry name" value="TRANSCRIPTIONAL REGULATOR, GNTR FAMILY"/>
    <property type="match status" value="1"/>
</dbReference>
<keyword evidence="5" id="KW-1185">Reference proteome</keyword>
<evidence type="ECO:0000256" key="1">
    <source>
        <dbReference type="ARBA" id="ARBA00023015"/>
    </source>
</evidence>
<evidence type="ECO:0000313" key="5">
    <source>
        <dbReference type="Proteomes" id="UP000187266"/>
    </source>
</evidence>
<dbReference type="PROSITE" id="PS50949">
    <property type="entry name" value="HTH_GNTR"/>
    <property type="match status" value="1"/>
</dbReference>
<evidence type="ECO:0000256" key="2">
    <source>
        <dbReference type="ARBA" id="ARBA00023125"/>
    </source>
</evidence>